<name>A0A556U1V9_BAGYA</name>
<dbReference type="EMBL" id="VCAZ01000038">
    <property type="protein sequence ID" value="TSL89887.1"/>
    <property type="molecule type" value="Genomic_DNA"/>
</dbReference>
<proteinExistence type="predicted"/>
<sequence length="82" mass="9094">MMPSNKSRSSLGTRGTQDHGESSDARVMTFPLPSPIRYANAITLPLSLQRAKDENGREKKGWPDLQQILIFTLRGSGGEYKC</sequence>
<evidence type="ECO:0000313" key="3">
    <source>
        <dbReference type="Proteomes" id="UP000319801"/>
    </source>
</evidence>
<evidence type="ECO:0000256" key="1">
    <source>
        <dbReference type="SAM" id="MobiDB-lite"/>
    </source>
</evidence>
<accession>A0A556U1V9</accession>
<reference evidence="2 3" key="1">
    <citation type="journal article" date="2019" name="Genome Biol. Evol.">
        <title>Whole-Genome Sequencing of the Giant Devil Catfish, Bagarius yarrelli.</title>
        <authorList>
            <person name="Jiang W."/>
            <person name="Lv Y."/>
            <person name="Cheng L."/>
            <person name="Yang K."/>
            <person name="Chao B."/>
            <person name="Wang X."/>
            <person name="Li Y."/>
            <person name="Pan X."/>
            <person name="You X."/>
            <person name="Zhang Y."/>
            <person name="Yang J."/>
            <person name="Li J."/>
            <person name="Zhang X."/>
            <person name="Liu S."/>
            <person name="Sun C."/>
            <person name="Yang J."/>
            <person name="Shi Q."/>
        </authorList>
    </citation>
    <scope>NUCLEOTIDE SEQUENCE [LARGE SCALE GENOMIC DNA]</scope>
    <source>
        <strain evidence="2">JWS20170419001</strain>
        <tissue evidence="2">Muscle</tissue>
    </source>
</reference>
<organism evidence="2 3">
    <name type="scientific">Bagarius yarrelli</name>
    <name type="common">Goonch</name>
    <name type="synonym">Bagrus yarrelli</name>
    <dbReference type="NCBI Taxonomy" id="175774"/>
    <lineage>
        <taxon>Eukaryota</taxon>
        <taxon>Metazoa</taxon>
        <taxon>Chordata</taxon>
        <taxon>Craniata</taxon>
        <taxon>Vertebrata</taxon>
        <taxon>Euteleostomi</taxon>
        <taxon>Actinopterygii</taxon>
        <taxon>Neopterygii</taxon>
        <taxon>Teleostei</taxon>
        <taxon>Ostariophysi</taxon>
        <taxon>Siluriformes</taxon>
        <taxon>Sisoridae</taxon>
        <taxon>Sisorinae</taxon>
        <taxon>Bagarius</taxon>
    </lineage>
</organism>
<evidence type="ECO:0000313" key="2">
    <source>
        <dbReference type="EMBL" id="TSL89887.1"/>
    </source>
</evidence>
<dbReference type="Proteomes" id="UP000319801">
    <property type="component" value="Unassembled WGS sequence"/>
</dbReference>
<protein>
    <submittedName>
        <fullName evidence="2">Uncharacterized protein</fullName>
    </submittedName>
</protein>
<keyword evidence="3" id="KW-1185">Reference proteome</keyword>
<dbReference type="AlphaFoldDB" id="A0A556U1V9"/>
<comment type="caution">
    <text evidence="2">The sequence shown here is derived from an EMBL/GenBank/DDBJ whole genome shotgun (WGS) entry which is preliminary data.</text>
</comment>
<feature type="compositionally biased region" description="Polar residues" evidence="1">
    <location>
        <begin position="1"/>
        <end position="15"/>
    </location>
</feature>
<gene>
    <name evidence="2" type="ORF">Baya_7376</name>
</gene>
<feature type="region of interest" description="Disordered" evidence="1">
    <location>
        <begin position="1"/>
        <end position="28"/>
    </location>
</feature>